<reference evidence="3" key="1">
    <citation type="submission" date="2013-09" db="EMBL/GenBank/DDBJ databases">
        <title>Corchorus olitorius genome sequencing.</title>
        <authorList>
            <person name="Alam M."/>
            <person name="Haque M.S."/>
            <person name="Islam M.S."/>
            <person name="Emdad E.M."/>
            <person name="Islam M.M."/>
            <person name="Ahmed B."/>
            <person name="Halim A."/>
            <person name="Hossen Q.M.M."/>
            <person name="Hossain M.Z."/>
            <person name="Ahmed R."/>
            <person name="Khan M.M."/>
            <person name="Islam R."/>
            <person name="Rashid M.M."/>
            <person name="Khan S.A."/>
            <person name="Rahman M.S."/>
            <person name="Alam M."/>
            <person name="Yahiya A.S."/>
            <person name="Khan M.S."/>
            <person name="Azam M.S."/>
            <person name="Haque T."/>
            <person name="Lashkar M.Z.H."/>
            <person name="Akhand A.I."/>
            <person name="Morshed G."/>
            <person name="Roy S."/>
            <person name="Uddin K.S."/>
            <person name="Rabeya T."/>
            <person name="Hossain A.S."/>
            <person name="Chowdhury A."/>
            <person name="Snigdha A.R."/>
            <person name="Mortoza M.S."/>
            <person name="Matin S.A."/>
            <person name="Hoque S.M.E."/>
            <person name="Islam M.K."/>
            <person name="Roy D.K."/>
            <person name="Haider R."/>
            <person name="Moosa M.M."/>
            <person name="Elias S.M."/>
            <person name="Hasan A.M."/>
            <person name="Jahan S."/>
            <person name="Shafiuddin M."/>
            <person name="Mahmood N."/>
            <person name="Shommy N.S."/>
        </authorList>
    </citation>
    <scope>NUCLEOTIDE SEQUENCE [LARGE SCALE GENOMIC DNA]</scope>
    <source>
        <strain evidence="3">cv. O-4</strain>
    </source>
</reference>
<sequence length="63" mass="7437">MKERTKMIRDRKKRIGKGKRVREEVDNSDSDSEDGRRIRQRLQNLTVEELEAIMEARHGQSAV</sequence>
<evidence type="ECO:0000313" key="3">
    <source>
        <dbReference type="Proteomes" id="UP000187203"/>
    </source>
</evidence>
<dbReference type="Proteomes" id="UP000187203">
    <property type="component" value="Unassembled WGS sequence"/>
</dbReference>
<organism evidence="2 3">
    <name type="scientific">Corchorus olitorius</name>
    <dbReference type="NCBI Taxonomy" id="93759"/>
    <lineage>
        <taxon>Eukaryota</taxon>
        <taxon>Viridiplantae</taxon>
        <taxon>Streptophyta</taxon>
        <taxon>Embryophyta</taxon>
        <taxon>Tracheophyta</taxon>
        <taxon>Spermatophyta</taxon>
        <taxon>Magnoliopsida</taxon>
        <taxon>eudicotyledons</taxon>
        <taxon>Gunneridae</taxon>
        <taxon>Pentapetalae</taxon>
        <taxon>rosids</taxon>
        <taxon>malvids</taxon>
        <taxon>Malvales</taxon>
        <taxon>Malvaceae</taxon>
        <taxon>Grewioideae</taxon>
        <taxon>Apeibeae</taxon>
        <taxon>Corchorus</taxon>
    </lineage>
</organism>
<dbReference type="AlphaFoldDB" id="A0A1R3JWC6"/>
<evidence type="ECO:0000313" key="2">
    <source>
        <dbReference type="EMBL" id="OMO99134.1"/>
    </source>
</evidence>
<gene>
    <name evidence="2" type="ORF">COLO4_13492</name>
</gene>
<name>A0A1R3JWC6_9ROSI</name>
<evidence type="ECO:0000256" key="1">
    <source>
        <dbReference type="SAM" id="MobiDB-lite"/>
    </source>
</evidence>
<keyword evidence="3" id="KW-1185">Reference proteome</keyword>
<dbReference type="EMBL" id="AWUE01015188">
    <property type="protein sequence ID" value="OMO99134.1"/>
    <property type="molecule type" value="Genomic_DNA"/>
</dbReference>
<feature type="region of interest" description="Disordered" evidence="1">
    <location>
        <begin position="1"/>
        <end position="37"/>
    </location>
</feature>
<proteinExistence type="predicted"/>
<accession>A0A1R3JWC6</accession>
<comment type="caution">
    <text evidence="2">The sequence shown here is derived from an EMBL/GenBank/DDBJ whole genome shotgun (WGS) entry which is preliminary data.</text>
</comment>
<protein>
    <submittedName>
        <fullName evidence="2">Dystrophin</fullName>
    </submittedName>
</protein>
<feature type="compositionally biased region" description="Basic residues" evidence="1">
    <location>
        <begin position="9"/>
        <end position="20"/>
    </location>
</feature>